<dbReference type="EMBL" id="CP051128">
    <property type="protein sequence ID" value="QIZ08822.1"/>
    <property type="molecule type" value="Genomic_DNA"/>
</dbReference>
<gene>
    <name evidence="1" type="ORF">HFZ78_20690</name>
</gene>
<evidence type="ECO:0000313" key="2">
    <source>
        <dbReference type="Proteomes" id="UP000501868"/>
    </source>
</evidence>
<reference evidence="1 2" key="1">
    <citation type="submission" date="2020-04" db="EMBL/GenBank/DDBJ databases">
        <title>Genome-Wide Identification of 5-Methylcytosine Sites in Bacterial Genomes By High-Throughput Sequencing of MspJI Restriction Fragments.</title>
        <authorList>
            <person name="Wu V."/>
        </authorList>
    </citation>
    <scope>NUCLEOTIDE SEQUENCE [LARGE SCALE GENOMIC DNA]</scope>
    <source>
        <strain evidence="1 2">S2</strain>
    </source>
</reference>
<protein>
    <submittedName>
        <fullName evidence="1">Uncharacterized protein</fullName>
    </submittedName>
</protein>
<evidence type="ECO:0000313" key="1">
    <source>
        <dbReference type="EMBL" id="QIZ08822.1"/>
    </source>
</evidence>
<organism evidence="1 2">
    <name type="scientific">Priestia megaterium</name>
    <name type="common">Bacillus megaterium</name>
    <dbReference type="NCBI Taxonomy" id="1404"/>
    <lineage>
        <taxon>Bacteria</taxon>
        <taxon>Bacillati</taxon>
        <taxon>Bacillota</taxon>
        <taxon>Bacilli</taxon>
        <taxon>Bacillales</taxon>
        <taxon>Bacillaceae</taxon>
        <taxon>Priestia</taxon>
    </lineage>
</organism>
<reference evidence="1 2" key="2">
    <citation type="submission" date="2020-04" db="EMBL/GenBank/DDBJ databases">
        <authorList>
            <person name="Fomenkov A."/>
            <person name="Anton B.P."/>
            <person name="Roberts R.J."/>
        </authorList>
    </citation>
    <scope>NUCLEOTIDE SEQUENCE [LARGE SCALE GENOMIC DNA]</scope>
    <source>
        <strain evidence="1 2">S2</strain>
    </source>
</reference>
<dbReference type="AlphaFoldDB" id="A0A6H1P5W9"/>
<name>A0A6H1P5W9_PRIMG</name>
<proteinExistence type="predicted"/>
<dbReference type="Proteomes" id="UP000501868">
    <property type="component" value="Chromosome"/>
</dbReference>
<accession>A0A6H1P5W9</accession>
<sequence length="101" mass="11762">MANLKDKFTIDDMKALDQRLNHIFYQVTHYQTRSNAGLTELQLLDTIDHLCRMSGMLCDVIEQQLEGHIETSEPHRYIDRKLGTVETGIKNFLEVKKIDLD</sequence>